<organism evidence="2">
    <name type="scientific">Amblyomma triste</name>
    <name type="common">Neotropical tick</name>
    <dbReference type="NCBI Taxonomy" id="251400"/>
    <lineage>
        <taxon>Eukaryota</taxon>
        <taxon>Metazoa</taxon>
        <taxon>Ecdysozoa</taxon>
        <taxon>Arthropoda</taxon>
        <taxon>Chelicerata</taxon>
        <taxon>Arachnida</taxon>
        <taxon>Acari</taxon>
        <taxon>Parasitiformes</taxon>
        <taxon>Ixodida</taxon>
        <taxon>Ixodoidea</taxon>
        <taxon>Ixodidae</taxon>
        <taxon>Amblyomminae</taxon>
        <taxon>Amblyomma</taxon>
    </lineage>
</organism>
<dbReference type="AlphaFoldDB" id="A0A023G435"/>
<feature type="chain" id="PRO_5001516299" evidence="1">
    <location>
        <begin position="24"/>
        <end position="104"/>
    </location>
</feature>
<feature type="signal peptide" evidence="1">
    <location>
        <begin position="1"/>
        <end position="23"/>
    </location>
</feature>
<keyword evidence="1" id="KW-0732">Signal</keyword>
<reference evidence="2" key="1">
    <citation type="submission" date="2014-03" db="EMBL/GenBank/DDBJ databases">
        <title>The sialotranscriptome of Amblyomma triste, Amblyomma parvum and Amblyomma cajennense ticks, uncovered by 454-based RNA-seq.</title>
        <authorList>
            <person name="Garcia G.R."/>
            <person name="Gardinassi L.G."/>
            <person name="Ribeiro J.M."/>
            <person name="Anatriello E."/>
            <person name="Ferreira B.R."/>
            <person name="Moreira H.N."/>
            <person name="Mafra C."/>
            <person name="Olegario M.M."/>
            <person name="Szabo P.J."/>
            <person name="Miranda-Santos I.K."/>
            <person name="Maruyama S.R."/>
        </authorList>
    </citation>
    <scope>NUCLEOTIDE SEQUENCE</scope>
    <source>
        <strain evidence="2">Mato Grasso do Sul</strain>
        <tissue evidence="2">Salivary glands</tissue>
    </source>
</reference>
<sequence length="104" mass="11912">MKHFLHLNITVLIHAEMMQFTCSIAVQLNHIAEIQLSSLHCMQQLLANNSHMVHNCSNNYRRLVNRTRKDAANLLTVQNLQLCNGTQAPFLSLQNSKPTENKFI</sequence>
<evidence type="ECO:0000256" key="1">
    <source>
        <dbReference type="SAM" id="SignalP"/>
    </source>
</evidence>
<dbReference type="EMBL" id="GBBM01007788">
    <property type="protein sequence ID" value="JAC27630.1"/>
    <property type="molecule type" value="mRNA"/>
</dbReference>
<proteinExistence type="evidence at transcript level"/>
<evidence type="ECO:0000313" key="2">
    <source>
        <dbReference type="EMBL" id="JAC27630.1"/>
    </source>
</evidence>
<accession>A0A023G435</accession>
<protein>
    <submittedName>
        <fullName evidence="2">Putative secreted protein</fullName>
    </submittedName>
</protein>
<name>A0A023G435_AMBTT</name>